<dbReference type="PROSITE" id="PS50102">
    <property type="entry name" value="RRM"/>
    <property type="match status" value="5"/>
</dbReference>
<sequence>MIILELLLIDLLNLCVRFVCYLIDFFLTPHWFPYLQTYSRVSKNENEETTEETEDNVDMLVPHEVPTGVLTIHIKDCKLFPNICILIFSASQNSMISVSGKEKCTKLQSSKDARGGKADFSLCFEEWKYFSIQIPEQSSSAVNPNQMMVELLFFEPAARDPKPMGSTFFNILKVLNEPIVTHQFDVMLNKQLKHPDRTVEEQVEKSLFPRCPSPDNLQDANYDEKSTQSDIISQLIQRDNQGGRDTSDLMKQIEKRGSFCDMCSAIVSSTQCFAFDQELSDKIHPSETVKMTTFNESGEVKVERDQSGPLFVNNLHPNVTEQVLLSTFLPFGPICFVQVCRDKATNLSRGFGFVTFAHHHNAENARDTLIFSELLGKPMRIMWAQHDSTLRKSGIGNIIIKGLARDIDDLALYDTFSCFGEVLSSRVVCDSNGQPKGYGFVHYATCEAAELAIKKLDGMLLNDHLVSIRHYKPYNERQADQNGNSKCCEKKDNNICEKPAIVSSTQGFALDQDLPDKNPISETVKMTTSCSSGEVKVERDQSGPLFVGNLHPHVTEQVLLSTFLPFGPICFVQVCRDRATNLSRGFGFLLGKPMCVMWAQHDSTLRKSGIGNIIIKGLAKDIDDLALYDTFSCFGEVLSSRVVCDSNGQPKGYGFVHYATLEAAELAIKKLDGMLLNDHLVSISHHNPYKEWRVDQNVSSKSCQKKDYGLYISNLPYSLRSEELCSLFSAFGYVTSAKVMMYNSRSRGYGFVSYSSINDAVIAVSLMNGYIVGNRPLKVALSYSVEKRKLHKLYKTLEKCETKQEVVQFLEKLVMRQEPESPWTTNNLESENQPNTSANSVPYRKVPLLCKVCCGEMEAALFALPWVPVNIGGSDLLAKAWFGDTQYRVLLSDLNTDLNKRLRAPTQAFFSHLCSVARPCFSGQDGDQISAAHVTLEQHGDNLTVKLKSELAGVPFYWEFRCTTMPVGVRQVEDLAALLARKDAEIQDYQENGAVLSRARLQTEPFEVHKFRENFLTQVRNIFTFSLLLNIPRVNKLRQN</sequence>
<keyword evidence="10" id="KW-1185">Reference proteome</keyword>
<keyword evidence="3 6" id="KW-0694">RNA-binding</keyword>
<dbReference type="Gene3D" id="3.30.70.330">
    <property type="match status" value="5"/>
</dbReference>
<evidence type="ECO:0000256" key="3">
    <source>
        <dbReference type="ARBA" id="ARBA00022884"/>
    </source>
</evidence>
<comment type="subcellular location">
    <subcellularLocation>
        <location evidence="1">Nucleus</location>
    </subcellularLocation>
</comment>
<dbReference type="InterPro" id="IPR048363">
    <property type="entry name" value="CTSRT_C2"/>
</dbReference>
<dbReference type="SMART" id="SM00360">
    <property type="entry name" value="RRM"/>
    <property type="match status" value="5"/>
</dbReference>
<evidence type="ECO:0000313" key="10">
    <source>
        <dbReference type="Proteomes" id="UP000830375"/>
    </source>
</evidence>
<feature type="domain" description="RRM" evidence="8">
    <location>
        <begin position="708"/>
        <end position="784"/>
    </location>
</feature>
<protein>
    <submittedName>
        <fullName evidence="9">Non-homologous end-joining factor 1</fullName>
    </submittedName>
</protein>
<keyword evidence="2" id="KW-0227">DNA damage</keyword>
<evidence type="ECO:0000256" key="7">
    <source>
        <dbReference type="SAM" id="SignalP"/>
    </source>
</evidence>
<feature type="chain" id="PRO_5045081277" evidence="7">
    <location>
        <begin position="18"/>
        <end position="1040"/>
    </location>
</feature>
<dbReference type="PANTHER" id="PTHR48027">
    <property type="entry name" value="HETEROGENEOUS NUCLEAR RIBONUCLEOPROTEIN 87F-RELATED"/>
    <property type="match status" value="1"/>
</dbReference>
<dbReference type="InterPro" id="IPR035979">
    <property type="entry name" value="RBD_domain_sf"/>
</dbReference>
<organism evidence="9 10">
    <name type="scientific">Labeo rohita</name>
    <name type="common">Indian major carp</name>
    <name type="synonym">Cyprinus rohita</name>
    <dbReference type="NCBI Taxonomy" id="84645"/>
    <lineage>
        <taxon>Eukaryota</taxon>
        <taxon>Metazoa</taxon>
        <taxon>Chordata</taxon>
        <taxon>Craniata</taxon>
        <taxon>Vertebrata</taxon>
        <taxon>Euteleostomi</taxon>
        <taxon>Actinopterygii</taxon>
        <taxon>Neopterygii</taxon>
        <taxon>Teleostei</taxon>
        <taxon>Ostariophysi</taxon>
        <taxon>Cypriniformes</taxon>
        <taxon>Cyprinidae</taxon>
        <taxon>Labeoninae</taxon>
        <taxon>Labeonini</taxon>
        <taxon>Labeo</taxon>
    </lineage>
</organism>
<dbReference type="InterPro" id="IPR012677">
    <property type="entry name" value="Nucleotide-bd_a/b_plait_sf"/>
</dbReference>
<evidence type="ECO:0000256" key="2">
    <source>
        <dbReference type="ARBA" id="ARBA00022763"/>
    </source>
</evidence>
<feature type="domain" description="RRM" evidence="8">
    <location>
        <begin position="308"/>
        <end position="386"/>
    </location>
</feature>
<evidence type="ECO:0000256" key="5">
    <source>
        <dbReference type="ARBA" id="ARBA00023242"/>
    </source>
</evidence>
<dbReference type="Proteomes" id="UP000830375">
    <property type="component" value="Unassembled WGS sequence"/>
</dbReference>
<name>A0ABQ8MK66_LABRO</name>
<reference evidence="9 10" key="1">
    <citation type="submission" date="2022-01" db="EMBL/GenBank/DDBJ databases">
        <title>A high-quality chromosome-level genome assembly of rohu carp, Labeo rohita.</title>
        <authorList>
            <person name="Arick M.A. II"/>
            <person name="Hsu C.-Y."/>
            <person name="Magbanua Z."/>
            <person name="Pechanova O."/>
            <person name="Grover C."/>
            <person name="Miller E."/>
            <person name="Thrash A."/>
            <person name="Ezzel L."/>
            <person name="Alam S."/>
            <person name="Benzie J."/>
            <person name="Hamilton M."/>
            <person name="Karsi A."/>
            <person name="Lawrence M.L."/>
            <person name="Peterson D.G."/>
        </authorList>
    </citation>
    <scope>NUCLEOTIDE SEQUENCE [LARGE SCALE GENOMIC DNA]</scope>
    <source>
        <strain evidence="10">BAU-BD-2019</strain>
        <tissue evidence="9">Blood</tissue>
    </source>
</reference>
<dbReference type="Pfam" id="PF00076">
    <property type="entry name" value="RRM_1"/>
    <property type="match status" value="5"/>
</dbReference>
<keyword evidence="7" id="KW-0732">Signal</keyword>
<accession>A0ABQ8MK66</accession>
<evidence type="ECO:0000313" key="9">
    <source>
        <dbReference type="EMBL" id="KAI2663259.1"/>
    </source>
</evidence>
<keyword evidence="5" id="KW-0539">Nucleus</keyword>
<feature type="signal peptide" evidence="7">
    <location>
        <begin position="1"/>
        <end position="17"/>
    </location>
</feature>
<dbReference type="Gene3D" id="1.10.287.450">
    <property type="entry name" value="Helix hairpin bin"/>
    <property type="match status" value="1"/>
</dbReference>
<keyword evidence="4" id="KW-0234">DNA repair</keyword>
<evidence type="ECO:0000259" key="8">
    <source>
        <dbReference type="PROSITE" id="PS50102"/>
    </source>
</evidence>
<dbReference type="SUPFAM" id="SSF54928">
    <property type="entry name" value="RNA-binding domain, RBD"/>
    <property type="match status" value="3"/>
</dbReference>
<dbReference type="InterPro" id="IPR038051">
    <property type="entry name" value="XRCC4-like_N_sf"/>
</dbReference>
<feature type="domain" description="RRM" evidence="8">
    <location>
        <begin position="396"/>
        <end position="473"/>
    </location>
</feature>
<dbReference type="CDD" id="cd22285">
    <property type="entry name" value="HD_XLF_N"/>
    <property type="match status" value="1"/>
</dbReference>
<evidence type="ECO:0000256" key="1">
    <source>
        <dbReference type="ARBA" id="ARBA00004123"/>
    </source>
</evidence>
<feature type="domain" description="RRM" evidence="8">
    <location>
        <begin position="543"/>
        <end position="589"/>
    </location>
</feature>
<dbReference type="Pfam" id="PF15729">
    <property type="entry name" value="CTSRT"/>
    <property type="match status" value="1"/>
</dbReference>
<proteinExistence type="predicted"/>
<gene>
    <name evidence="9" type="ORF">H4Q32_011743</name>
</gene>
<dbReference type="InterPro" id="IPR000504">
    <property type="entry name" value="RRM_dom"/>
</dbReference>
<dbReference type="Pfam" id="PF09302">
    <property type="entry name" value="XLF"/>
    <property type="match status" value="1"/>
</dbReference>
<dbReference type="Gene3D" id="2.170.210.10">
    <property type="entry name" value="DNA double-strand break repair and VJ recombination XRCC4, N-terminal"/>
    <property type="match status" value="2"/>
</dbReference>
<evidence type="ECO:0000256" key="6">
    <source>
        <dbReference type="PROSITE-ProRule" id="PRU00176"/>
    </source>
</evidence>
<dbReference type="InterPro" id="IPR052462">
    <property type="entry name" value="SLIRP/GR-RBP-like"/>
</dbReference>
<feature type="domain" description="RRM" evidence="8">
    <location>
        <begin position="611"/>
        <end position="688"/>
    </location>
</feature>
<dbReference type="EMBL" id="JACTAM010000006">
    <property type="protein sequence ID" value="KAI2663259.1"/>
    <property type="molecule type" value="Genomic_DNA"/>
</dbReference>
<dbReference type="InterPro" id="IPR015381">
    <property type="entry name" value="XLF-like_N"/>
</dbReference>
<comment type="caution">
    <text evidence="9">The sequence shown here is derived from an EMBL/GenBank/DDBJ whole genome shotgun (WGS) entry which is preliminary data.</text>
</comment>
<evidence type="ECO:0000256" key="4">
    <source>
        <dbReference type="ARBA" id="ARBA00023204"/>
    </source>
</evidence>